<name>A0A7J8B281_PIPKU</name>
<accession>A0A7J8B281</accession>
<evidence type="ECO:0000256" key="1">
    <source>
        <dbReference type="SAM" id="MobiDB-lite"/>
    </source>
</evidence>
<evidence type="ECO:0000313" key="2">
    <source>
        <dbReference type="EMBL" id="KAF6392470.1"/>
    </source>
</evidence>
<comment type="caution">
    <text evidence="2">The sequence shown here is derived from an EMBL/GenBank/DDBJ whole genome shotgun (WGS) entry which is preliminary data.</text>
</comment>
<sequence>MAAASLSAREHDPGKERPSPGQRRSGVSKTPLVPVKVQDLRPEGSPPEVLWPGGVAIRAPAPRRTTPAGVDVNHGNTQRAAAGRRGAVTSLQLVCLPVGIADLLPAGGPNLFTRRNAAQCLPVHHLFPRVTRETAVLQNMM</sequence>
<evidence type="ECO:0000313" key="3">
    <source>
        <dbReference type="Proteomes" id="UP000558488"/>
    </source>
</evidence>
<keyword evidence="3" id="KW-1185">Reference proteome</keyword>
<dbReference type="AlphaFoldDB" id="A0A7J8B281"/>
<gene>
    <name evidence="2" type="ORF">mPipKuh1_007684</name>
</gene>
<dbReference type="Proteomes" id="UP000558488">
    <property type="component" value="Unassembled WGS sequence"/>
</dbReference>
<protein>
    <submittedName>
        <fullName evidence="2">Uncharacterized protein</fullName>
    </submittedName>
</protein>
<feature type="region of interest" description="Disordered" evidence="1">
    <location>
        <begin position="1"/>
        <end position="84"/>
    </location>
</feature>
<proteinExistence type="predicted"/>
<reference evidence="2 3" key="1">
    <citation type="journal article" date="2020" name="Nature">
        <title>Six reference-quality genomes reveal evolution of bat adaptations.</title>
        <authorList>
            <person name="Jebb D."/>
            <person name="Huang Z."/>
            <person name="Pippel M."/>
            <person name="Hughes G.M."/>
            <person name="Lavrichenko K."/>
            <person name="Devanna P."/>
            <person name="Winkler S."/>
            <person name="Jermiin L.S."/>
            <person name="Skirmuntt E.C."/>
            <person name="Katzourakis A."/>
            <person name="Burkitt-Gray L."/>
            <person name="Ray D.A."/>
            <person name="Sullivan K.A.M."/>
            <person name="Roscito J.G."/>
            <person name="Kirilenko B.M."/>
            <person name="Davalos L.M."/>
            <person name="Corthals A.P."/>
            <person name="Power M.L."/>
            <person name="Jones G."/>
            <person name="Ransome R.D."/>
            <person name="Dechmann D.K.N."/>
            <person name="Locatelli A.G."/>
            <person name="Puechmaille S.J."/>
            <person name="Fedrigo O."/>
            <person name="Jarvis E.D."/>
            <person name="Hiller M."/>
            <person name="Vernes S.C."/>
            <person name="Myers E.W."/>
            <person name="Teeling E.C."/>
        </authorList>
    </citation>
    <scope>NUCLEOTIDE SEQUENCE [LARGE SCALE GENOMIC DNA]</scope>
    <source>
        <strain evidence="2">MPipKuh1</strain>
        <tissue evidence="2">Flight muscle</tissue>
    </source>
</reference>
<feature type="compositionally biased region" description="Basic and acidic residues" evidence="1">
    <location>
        <begin position="8"/>
        <end position="18"/>
    </location>
</feature>
<dbReference type="EMBL" id="JACAGB010000001">
    <property type="protein sequence ID" value="KAF6392470.1"/>
    <property type="molecule type" value="Genomic_DNA"/>
</dbReference>
<organism evidence="2 3">
    <name type="scientific">Pipistrellus kuhlii</name>
    <name type="common">Kuhl's pipistrelle</name>
    <dbReference type="NCBI Taxonomy" id="59472"/>
    <lineage>
        <taxon>Eukaryota</taxon>
        <taxon>Metazoa</taxon>
        <taxon>Chordata</taxon>
        <taxon>Craniata</taxon>
        <taxon>Vertebrata</taxon>
        <taxon>Euteleostomi</taxon>
        <taxon>Mammalia</taxon>
        <taxon>Eutheria</taxon>
        <taxon>Laurasiatheria</taxon>
        <taxon>Chiroptera</taxon>
        <taxon>Yangochiroptera</taxon>
        <taxon>Vespertilionidae</taxon>
        <taxon>Pipistrellus</taxon>
    </lineage>
</organism>